<name>A0A6J4LBY8_9ACTN</name>
<dbReference type="EMBL" id="CADCTT010000313">
    <property type="protein sequence ID" value="CAA9324727.1"/>
    <property type="molecule type" value="Genomic_DNA"/>
</dbReference>
<reference evidence="1" key="1">
    <citation type="submission" date="2020-02" db="EMBL/GenBank/DDBJ databases">
        <authorList>
            <person name="Meier V. D."/>
        </authorList>
    </citation>
    <scope>NUCLEOTIDE SEQUENCE</scope>
    <source>
        <strain evidence="1">AVDCRST_MAG61</strain>
    </source>
</reference>
<sequence>WSPPVGVNLPRDGILARAATQVSSPEVVAGAPLSWQPIQHTVLITHSAKRATMPSDPRPSLTTTVAPSLTGPTVEWALGRLDHRLAGLGLQRSDAAAEGGPGIRVAEATEVAKGTAPHAGSGSAEAFDYIVEPDGGITIAAGGAPGAAYGLVGLGDRVALRGSWDAALDGIAEAGGSPAVPVRGIVRSFSSVDEDLPWFRDRDFWTGYLDWIAEARFNRFHLALGMQYNYGADRHGATDNYLCFVYPFLLSVDGWDVTADGVSAEERAQNLAMLQFISSETRRRGMSFQLGLWNHAYDYGRDSKHRYEIRGLTPETHGDYSAAALTQLLAECPDIEGLTFRVHYEGGIHDQDHEVFWDKVFAGASSSGRRL</sequence>
<evidence type="ECO:0000313" key="1">
    <source>
        <dbReference type="EMBL" id="CAA9324727.1"/>
    </source>
</evidence>
<feature type="non-terminal residue" evidence="1">
    <location>
        <position position="1"/>
    </location>
</feature>
<accession>A0A6J4LBY8</accession>
<protein>
    <submittedName>
        <fullName evidence="1">Uncharacterized protein</fullName>
    </submittedName>
</protein>
<feature type="non-terminal residue" evidence="1">
    <location>
        <position position="371"/>
    </location>
</feature>
<proteinExistence type="predicted"/>
<gene>
    <name evidence="1" type="ORF">AVDCRST_MAG61-2522</name>
</gene>
<organism evidence="1">
    <name type="scientific">uncultured Friedmanniella sp</name>
    <dbReference type="NCBI Taxonomy" id="335381"/>
    <lineage>
        <taxon>Bacteria</taxon>
        <taxon>Bacillati</taxon>
        <taxon>Actinomycetota</taxon>
        <taxon>Actinomycetes</taxon>
        <taxon>Propionibacteriales</taxon>
        <taxon>Nocardioidaceae</taxon>
        <taxon>Friedmanniella</taxon>
        <taxon>environmental samples</taxon>
    </lineage>
</organism>
<dbReference type="AlphaFoldDB" id="A0A6J4LBY8"/>